<dbReference type="SUPFAM" id="SSF47384">
    <property type="entry name" value="Homodimeric domain of signal transducing histidine kinase"/>
    <property type="match status" value="1"/>
</dbReference>
<dbReference type="CDD" id="cd00075">
    <property type="entry name" value="HATPase"/>
    <property type="match status" value="1"/>
</dbReference>
<comment type="subcellular location">
    <subcellularLocation>
        <location evidence="2">Membrane</location>
        <topology evidence="2">Multi-pass membrane protein</topology>
    </subcellularLocation>
</comment>
<dbReference type="EMBL" id="CP013614">
    <property type="protein sequence ID" value="ALS00911.1"/>
    <property type="molecule type" value="Genomic_DNA"/>
</dbReference>
<gene>
    <name evidence="12" type="ORF">ATZ33_05870</name>
</gene>
<keyword evidence="13" id="KW-1185">Reference proteome</keyword>
<evidence type="ECO:0000256" key="9">
    <source>
        <dbReference type="ARBA" id="ARBA00023012"/>
    </source>
</evidence>
<evidence type="ECO:0000259" key="11">
    <source>
        <dbReference type="PROSITE" id="PS50109"/>
    </source>
</evidence>
<evidence type="ECO:0000256" key="3">
    <source>
        <dbReference type="ARBA" id="ARBA00012438"/>
    </source>
</evidence>
<dbReference type="InterPro" id="IPR036890">
    <property type="entry name" value="HATPase_C_sf"/>
</dbReference>
<dbReference type="Gene3D" id="1.10.287.130">
    <property type="match status" value="1"/>
</dbReference>
<dbReference type="InterPro" id="IPR050398">
    <property type="entry name" value="HssS/ArlS-like"/>
</dbReference>
<comment type="catalytic activity">
    <reaction evidence="1">
        <text>ATP + protein L-histidine = ADP + protein N-phospho-L-histidine.</text>
        <dbReference type="EC" id="2.7.13.3"/>
    </reaction>
</comment>
<keyword evidence="9" id="KW-0902">Two-component regulatory system</keyword>
<evidence type="ECO:0000256" key="6">
    <source>
        <dbReference type="ARBA" id="ARBA00022692"/>
    </source>
</evidence>
<evidence type="ECO:0000313" key="12">
    <source>
        <dbReference type="EMBL" id="ALS00911.1"/>
    </source>
</evidence>
<dbReference type="PANTHER" id="PTHR45528:SF8">
    <property type="entry name" value="HISTIDINE KINASE"/>
    <property type="match status" value="1"/>
</dbReference>
<dbReference type="Proteomes" id="UP000065511">
    <property type="component" value="Chromosome"/>
</dbReference>
<dbReference type="SMART" id="SM00387">
    <property type="entry name" value="HATPase_c"/>
    <property type="match status" value="1"/>
</dbReference>
<keyword evidence="5" id="KW-0808">Transferase</keyword>
<evidence type="ECO:0000256" key="10">
    <source>
        <dbReference type="ARBA" id="ARBA00023136"/>
    </source>
</evidence>
<dbReference type="InterPro" id="IPR003661">
    <property type="entry name" value="HisK_dim/P_dom"/>
</dbReference>
<name>A0ABN4J4P5_9ENTE</name>
<keyword evidence="7" id="KW-0418">Kinase</keyword>
<dbReference type="InterPro" id="IPR005467">
    <property type="entry name" value="His_kinase_dom"/>
</dbReference>
<feature type="domain" description="Histidine kinase" evidence="11">
    <location>
        <begin position="88"/>
        <end position="299"/>
    </location>
</feature>
<dbReference type="SUPFAM" id="SSF55874">
    <property type="entry name" value="ATPase domain of HSP90 chaperone/DNA topoisomerase II/histidine kinase"/>
    <property type="match status" value="1"/>
</dbReference>
<dbReference type="CDD" id="cd00082">
    <property type="entry name" value="HisKA"/>
    <property type="match status" value="1"/>
</dbReference>
<dbReference type="InterPro" id="IPR008358">
    <property type="entry name" value="Sig_transdc_His_kin/Pase_MprB"/>
</dbReference>
<dbReference type="PRINTS" id="PR01780">
    <property type="entry name" value="LANTIREGPROT"/>
</dbReference>
<proteinExistence type="predicted"/>
<organism evidence="12 13">
    <name type="scientific">Enterococcus silesiacus</name>
    <dbReference type="NCBI Taxonomy" id="332949"/>
    <lineage>
        <taxon>Bacteria</taxon>
        <taxon>Bacillati</taxon>
        <taxon>Bacillota</taxon>
        <taxon>Bacilli</taxon>
        <taxon>Lactobacillales</taxon>
        <taxon>Enterococcaceae</taxon>
        <taxon>Enterococcus</taxon>
    </lineage>
</organism>
<dbReference type="EC" id="2.7.13.3" evidence="3"/>
<reference evidence="12 13" key="1">
    <citation type="submission" date="2015-12" db="EMBL/GenBank/DDBJ databases">
        <authorList>
            <person name="Lauer A."/>
            <person name="Humrighouse B."/>
            <person name="Loparev V."/>
            <person name="Shewmaker P.L."/>
            <person name="Whitney A.M."/>
            <person name="McLaughlin R.W."/>
        </authorList>
    </citation>
    <scope>NUCLEOTIDE SEQUENCE [LARGE SCALE GENOMIC DNA]</scope>
    <source>
        <strain evidence="12 13">LMG 23085</strain>
    </source>
</reference>
<evidence type="ECO:0000313" key="13">
    <source>
        <dbReference type="Proteomes" id="UP000065511"/>
    </source>
</evidence>
<dbReference type="PROSITE" id="PS50109">
    <property type="entry name" value="HIS_KIN"/>
    <property type="match status" value="1"/>
</dbReference>
<accession>A0ABN4J4P5</accession>
<evidence type="ECO:0000256" key="4">
    <source>
        <dbReference type="ARBA" id="ARBA00022553"/>
    </source>
</evidence>
<keyword evidence="10" id="KW-0472">Membrane</keyword>
<evidence type="ECO:0000256" key="1">
    <source>
        <dbReference type="ARBA" id="ARBA00000085"/>
    </source>
</evidence>
<dbReference type="Pfam" id="PF00512">
    <property type="entry name" value="HisKA"/>
    <property type="match status" value="1"/>
</dbReference>
<evidence type="ECO:0000256" key="8">
    <source>
        <dbReference type="ARBA" id="ARBA00022989"/>
    </source>
</evidence>
<dbReference type="RefSeq" id="WP_071877874.1">
    <property type="nucleotide sequence ID" value="NZ_JXLC01000012.1"/>
</dbReference>
<dbReference type="SMART" id="SM00388">
    <property type="entry name" value="HisKA"/>
    <property type="match status" value="1"/>
</dbReference>
<keyword evidence="4" id="KW-0597">Phosphoprotein</keyword>
<evidence type="ECO:0000256" key="2">
    <source>
        <dbReference type="ARBA" id="ARBA00004141"/>
    </source>
</evidence>
<dbReference type="PANTHER" id="PTHR45528">
    <property type="entry name" value="SENSOR HISTIDINE KINASE CPXA"/>
    <property type="match status" value="1"/>
</dbReference>
<keyword evidence="6" id="KW-0812">Transmembrane</keyword>
<evidence type="ECO:0000256" key="7">
    <source>
        <dbReference type="ARBA" id="ARBA00022777"/>
    </source>
</evidence>
<protein>
    <recommendedName>
        <fullName evidence="3">histidine kinase</fullName>
        <ecNumber evidence="3">2.7.13.3</ecNumber>
    </recommendedName>
</protein>
<keyword evidence="8" id="KW-1133">Transmembrane helix</keyword>
<evidence type="ECO:0000256" key="5">
    <source>
        <dbReference type="ARBA" id="ARBA00022679"/>
    </source>
</evidence>
<sequence length="301" mass="34822">MLLGTITVGLLCIFLLLHVVQYRHQIKSINQQMRFIQQHESNLLLSNQFSDKQLNELLSLLNQMLIEQRSNKMTTKKQEQQLKDSIANLAHDIRTPLTSLDGYFQLLIKSKDSEKRQQYAEVIKNRIETLTELLETIFTYSKLENDAYKIELQKTEINQVLLDTIFTFYLQFSNEAIEPNISIGESQLYILANSAALTRIFSNLIKNSLDHGQGEIKISQAKERDQMLFRIQNKVTAESELDMSQIFDRFYMSDKSRAGNSTGLGLFIVKEFVEKMNGHIEAELIKQVFSISIRFPLLSDD</sequence>
<dbReference type="InterPro" id="IPR003594">
    <property type="entry name" value="HATPase_dom"/>
</dbReference>
<dbReference type="Gene3D" id="3.30.565.10">
    <property type="entry name" value="Histidine kinase-like ATPase, C-terminal domain"/>
    <property type="match status" value="1"/>
</dbReference>
<dbReference type="InterPro" id="IPR036097">
    <property type="entry name" value="HisK_dim/P_sf"/>
</dbReference>
<dbReference type="Pfam" id="PF02518">
    <property type="entry name" value="HATPase_c"/>
    <property type="match status" value="1"/>
</dbReference>